<dbReference type="NCBIfam" id="NF003459">
    <property type="entry name" value="PRK05074.1"/>
    <property type="match status" value="1"/>
</dbReference>
<keyword evidence="14" id="KW-1185">Reference proteome</keyword>
<dbReference type="RefSeq" id="WP_201429217.1">
    <property type="nucleotide sequence ID" value="NZ_JAEQBW010000001.1"/>
</dbReference>
<evidence type="ECO:0000256" key="8">
    <source>
        <dbReference type="ARBA" id="ARBA00048174"/>
    </source>
</evidence>
<dbReference type="InterPro" id="IPR026533">
    <property type="entry name" value="NTPase/PRRC1"/>
</dbReference>
<dbReference type="InterPro" id="IPR029001">
    <property type="entry name" value="ITPase-like_fam"/>
</dbReference>
<dbReference type="EC" id="3.6.1.73" evidence="11"/>
<evidence type="ECO:0000256" key="11">
    <source>
        <dbReference type="HAMAP-Rule" id="MF_00648"/>
    </source>
</evidence>
<dbReference type="HAMAP" id="MF_00648">
    <property type="entry name" value="Non_canon_purine_NTPase_YjjX"/>
    <property type="match status" value="1"/>
</dbReference>
<dbReference type="PANTHER" id="PTHR34699">
    <property type="match status" value="1"/>
</dbReference>
<reference evidence="13" key="1">
    <citation type="submission" date="2021-01" db="EMBL/GenBank/DDBJ databases">
        <title>Marivirga aurantiaca sp. nov., isolated from intertidal surface sediments.</title>
        <authorList>
            <person name="Zhang M."/>
        </authorList>
    </citation>
    <scope>NUCLEOTIDE SEQUENCE</scope>
    <source>
        <strain evidence="13">S37H4</strain>
    </source>
</reference>
<comment type="similarity">
    <text evidence="10 11">Belongs to the YjjX NTPase family.</text>
</comment>
<evidence type="ECO:0000256" key="7">
    <source>
        <dbReference type="ARBA" id="ARBA00023211"/>
    </source>
</evidence>
<feature type="domain" description="Non-canonical purine NTP phosphatase/PRRC1" evidence="12">
    <location>
        <begin position="8"/>
        <end position="170"/>
    </location>
</feature>
<feature type="binding site" evidence="11">
    <location>
        <begin position="69"/>
        <end position="70"/>
    </location>
    <ligand>
        <name>substrate</name>
    </ligand>
</feature>
<dbReference type="AlphaFoldDB" id="A0A934WUZ7"/>
<comment type="cofactor">
    <cofactor evidence="11">
        <name>Mg(2+)</name>
        <dbReference type="ChEBI" id="CHEBI:18420"/>
    </cofactor>
    <cofactor evidence="11">
        <name>Mn(2+)</name>
        <dbReference type="ChEBI" id="CHEBI:29035"/>
    </cofactor>
    <text evidence="11">Binds 1 divalent metal cation per subunit; can use either Mg(2+) or Mn(2+).</text>
</comment>
<protein>
    <recommendedName>
        <fullName evidence="11">Probable inosine/xanthosine triphosphatase</fullName>
        <shortName evidence="11">ITPase/XTPase</shortName>
        <ecNumber evidence="11">3.6.1.73</ecNumber>
    </recommendedName>
    <alternativeName>
        <fullName evidence="11">Non-canonical purine NTP phosphatase</fullName>
    </alternativeName>
    <alternativeName>
        <fullName evidence="11">Non-standard purine NTP phosphatase</fullName>
    </alternativeName>
    <alternativeName>
        <fullName evidence="11">Nucleoside-triphosphate phosphatase</fullName>
        <shortName evidence="11">NTPase</shortName>
    </alternativeName>
</protein>
<evidence type="ECO:0000313" key="13">
    <source>
        <dbReference type="EMBL" id="MBK6263523.1"/>
    </source>
</evidence>
<feature type="binding site" evidence="11">
    <location>
        <position position="69"/>
    </location>
    <ligand>
        <name>Mg(2+)</name>
        <dbReference type="ChEBI" id="CHEBI:18420"/>
    </ligand>
</feature>
<dbReference type="EMBL" id="JAEQBW010000001">
    <property type="protein sequence ID" value="MBK6263523.1"/>
    <property type="molecule type" value="Genomic_DNA"/>
</dbReference>
<keyword evidence="6 11" id="KW-0546">Nucleotide metabolism</keyword>
<dbReference type="GO" id="GO:0046872">
    <property type="term" value="F:metal ion binding"/>
    <property type="evidence" value="ECO:0007669"/>
    <property type="project" value="UniProtKB-KW"/>
</dbReference>
<dbReference type="FunFam" id="3.90.950.10:FF:000002">
    <property type="entry name" value="Inosine/xanthosine triphosphatase"/>
    <property type="match status" value="1"/>
</dbReference>
<dbReference type="GO" id="GO:0006772">
    <property type="term" value="P:thiamine metabolic process"/>
    <property type="evidence" value="ECO:0007669"/>
    <property type="project" value="TreeGrafter"/>
</dbReference>
<comment type="cofactor">
    <cofactor evidence="1">
        <name>Mn(2+)</name>
        <dbReference type="ChEBI" id="CHEBI:29035"/>
    </cofactor>
</comment>
<keyword evidence="4 11" id="KW-0378">Hydrolase</keyword>
<evidence type="ECO:0000313" key="14">
    <source>
        <dbReference type="Proteomes" id="UP000611723"/>
    </source>
</evidence>
<comment type="caution">
    <text evidence="11">Lacks conserved residue(s) required for the propagation of feature annotation.</text>
</comment>
<comment type="catalytic activity">
    <reaction evidence="9 11">
        <text>XTP + H2O = XDP + phosphate + H(+)</text>
        <dbReference type="Rhea" id="RHEA:28406"/>
        <dbReference type="ChEBI" id="CHEBI:15377"/>
        <dbReference type="ChEBI" id="CHEBI:15378"/>
        <dbReference type="ChEBI" id="CHEBI:43474"/>
        <dbReference type="ChEBI" id="CHEBI:59884"/>
        <dbReference type="ChEBI" id="CHEBI:61314"/>
        <dbReference type="EC" id="3.6.1.73"/>
    </reaction>
</comment>
<dbReference type="GO" id="GO:0000166">
    <property type="term" value="F:nucleotide binding"/>
    <property type="evidence" value="ECO:0007669"/>
    <property type="project" value="UniProtKB-KW"/>
</dbReference>
<keyword evidence="5 11" id="KW-0460">Magnesium</keyword>
<evidence type="ECO:0000256" key="2">
    <source>
        <dbReference type="ARBA" id="ARBA00022723"/>
    </source>
</evidence>
<organism evidence="13 14">
    <name type="scientific">Marivirga aurantiaca</name>
    <dbReference type="NCBI Taxonomy" id="2802615"/>
    <lineage>
        <taxon>Bacteria</taxon>
        <taxon>Pseudomonadati</taxon>
        <taxon>Bacteroidota</taxon>
        <taxon>Cytophagia</taxon>
        <taxon>Cytophagales</taxon>
        <taxon>Marivirgaceae</taxon>
        <taxon>Marivirga</taxon>
    </lineage>
</organism>
<evidence type="ECO:0000256" key="1">
    <source>
        <dbReference type="ARBA" id="ARBA00001936"/>
    </source>
</evidence>
<keyword evidence="2 11" id="KW-0479">Metal-binding</keyword>
<evidence type="ECO:0000256" key="6">
    <source>
        <dbReference type="ARBA" id="ARBA00023080"/>
    </source>
</evidence>
<dbReference type="PANTHER" id="PTHR34699:SF2">
    <property type="entry name" value="NON-CANONICAL PURINE NTP PHOSPHATASE_PRRC1 DOMAIN-CONTAINING PROTEIN"/>
    <property type="match status" value="1"/>
</dbReference>
<dbReference type="Proteomes" id="UP000611723">
    <property type="component" value="Unassembled WGS sequence"/>
</dbReference>
<dbReference type="GO" id="GO:0009117">
    <property type="term" value="P:nucleotide metabolic process"/>
    <property type="evidence" value="ECO:0007669"/>
    <property type="project" value="UniProtKB-KW"/>
</dbReference>
<name>A0A934WUZ7_9BACT</name>
<dbReference type="SUPFAM" id="SSF52972">
    <property type="entry name" value="ITPase-like"/>
    <property type="match status" value="1"/>
</dbReference>
<evidence type="ECO:0000256" key="10">
    <source>
        <dbReference type="ARBA" id="ARBA00060855"/>
    </source>
</evidence>
<keyword evidence="7 11" id="KW-0464">Manganese</keyword>
<comment type="catalytic activity">
    <reaction evidence="8 11">
        <text>ITP + H2O = IDP + phosphate + H(+)</text>
        <dbReference type="Rhea" id="RHEA:28330"/>
        <dbReference type="ChEBI" id="CHEBI:15377"/>
        <dbReference type="ChEBI" id="CHEBI:15378"/>
        <dbReference type="ChEBI" id="CHEBI:43474"/>
        <dbReference type="ChEBI" id="CHEBI:58280"/>
        <dbReference type="ChEBI" id="CHEBI:61402"/>
        <dbReference type="EC" id="3.6.1.73"/>
    </reaction>
</comment>
<dbReference type="Gene3D" id="3.90.950.10">
    <property type="match status" value="1"/>
</dbReference>
<evidence type="ECO:0000256" key="5">
    <source>
        <dbReference type="ARBA" id="ARBA00022842"/>
    </source>
</evidence>
<comment type="subunit">
    <text evidence="11">Homodimer.</text>
</comment>
<evidence type="ECO:0000256" key="9">
    <source>
        <dbReference type="ARBA" id="ARBA00048781"/>
    </source>
</evidence>
<sequence length="181" mass="20082">MNKKVIIASKNPVKINAVKNGFEKMFPSEHFEFVGISVPSGVRDQPRDNQETKRGAFNRSVNAKKQVHDAHFWVGIEGGIDKIENEMEAFAWVVIQSEEMYGKAKTGTLYLPQAVVALINEGKELGEADDLVFGHTNSKQKNGAVGILTGNIIDRTSYYTHAVIMALIPFKNADLYKLDQG</sequence>
<dbReference type="InterPro" id="IPR002786">
    <property type="entry name" value="Non_canon_purine_NTPase"/>
</dbReference>
<accession>A0A934WUZ7</accession>
<evidence type="ECO:0000256" key="4">
    <source>
        <dbReference type="ARBA" id="ARBA00022801"/>
    </source>
</evidence>
<dbReference type="NCBIfam" id="TIGR00258">
    <property type="entry name" value="inosine/xanthosine triphosphatase"/>
    <property type="match status" value="1"/>
</dbReference>
<keyword evidence="3 11" id="KW-0547">Nucleotide-binding</keyword>
<dbReference type="Pfam" id="PF01931">
    <property type="entry name" value="NTPase_I-T"/>
    <property type="match status" value="1"/>
</dbReference>
<comment type="caution">
    <text evidence="13">The sequence shown here is derived from an EMBL/GenBank/DDBJ whole genome shotgun (WGS) entry which is preliminary data.</text>
</comment>
<dbReference type="GO" id="GO:0103023">
    <property type="term" value="F:ITPase activity"/>
    <property type="evidence" value="ECO:0007669"/>
    <property type="project" value="UniProtKB-EC"/>
</dbReference>
<proteinExistence type="inferred from homology"/>
<evidence type="ECO:0000259" key="12">
    <source>
        <dbReference type="Pfam" id="PF01931"/>
    </source>
</evidence>
<comment type="function">
    <text evidence="11">Phosphatase that hydrolyzes non-canonical purine nucleotides such as XTP and ITP to their respective diphosphate derivatives. Probably excludes non-canonical purines from DNA/RNA precursor pool, thus preventing their incorporation into DNA/RNA and avoiding chromosomal lesions.</text>
</comment>
<dbReference type="InterPro" id="IPR050299">
    <property type="entry name" value="YjjX_NTPase"/>
</dbReference>
<evidence type="ECO:0000256" key="3">
    <source>
        <dbReference type="ARBA" id="ARBA00022741"/>
    </source>
</evidence>
<gene>
    <name evidence="13" type="primary">yjjX</name>
    <name evidence="13" type="ORF">JKA74_00635</name>
</gene>